<accession>A0ACB8D538</accession>
<sequence length="496" mass="57171">MAYRSGRRQRIYEEYAEDSKSRRDNHWMMLLCLIGLLTVILTSILLTIFLLYKHSSDDTTDTAENSIRVSTISYAKYTKVPPTKQTSWQKAAGLFLVCVDFAKSYRKETGDLVAWMKSLRLDLANETRLARVDVVDMIVRCAIDFGIQVIFSITFDEKSFHNNKRAMQLDYSYEQDRWLLERQNIPESSNLLYYMQQLRWFNVDPSVEAPLAARIIEYEHESLRFPAFLLDTTRLHKYAGAFGKWIKVFSKYTNKTYRGKDNIVYKHYVLNVLVNLIRYPSVSLKGLRYLIAWSVFRQMVNYTDPKWLVGGRRVDHACYDHVLKVMKLAAVSPFLHSLVKPGMVREADRMVTKIRKVFRSALKSSSWITGEVRKVALRKLANLKQHVGSPGKRHDPAFVEKYYGRLLLAVTDCPTVLLLSTLSPRRRLAFFGTGYSIAVSASDSSLSLIMPSKWRKCRVVRKEYNKIMNELGLAQLVGLPCPTTKLQASPLPTVLV</sequence>
<gene>
    <name evidence="1" type="ORF">HPB49_010621</name>
</gene>
<reference evidence="1" key="1">
    <citation type="submission" date="2020-05" db="EMBL/GenBank/DDBJ databases">
        <title>Large-scale comparative analyses of tick genomes elucidate their genetic diversity and vector capacities.</title>
        <authorList>
            <person name="Jia N."/>
            <person name="Wang J."/>
            <person name="Shi W."/>
            <person name="Du L."/>
            <person name="Sun Y."/>
            <person name="Zhan W."/>
            <person name="Jiang J."/>
            <person name="Wang Q."/>
            <person name="Zhang B."/>
            <person name="Ji P."/>
            <person name="Sakyi L.B."/>
            <person name="Cui X."/>
            <person name="Yuan T."/>
            <person name="Jiang B."/>
            <person name="Yang W."/>
            <person name="Lam T.T.-Y."/>
            <person name="Chang Q."/>
            <person name="Ding S."/>
            <person name="Wang X."/>
            <person name="Zhu J."/>
            <person name="Ruan X."/>
            <person name="Zhao L."/>
            <person name="Wei J."/>
            <person name="Que T."/>
            <person name="Du C."/>
            <person name="Cheng J."/>
            <person name="Dai P."/>
            <person name="Han X."/>
            <person name="Huang E."/>
            <person name="Gao Y."/>
            <person name="Liu J."/>
            <person name="Shao H."/>
            <person name="Ye R."/>
            <person name="Li L."/>
            <person name="Wei W."/>
            <person name="Wang X."/>
            <person name="Wang C."/>
            <person name="Yang T."/>
            <person name="Huo Q."/>
            <person name="Li W."/>
            <person name="Guo W."/>
            <person name="Chen H."/>
            <person name="Zhou L."/>
            <person name="Ni X."/>
            <person name="Tian J."/>
            <person name="Zhou Y."/>
            <person name="Sheng Y."/>
            <person name="Liu T."/>
            <person name="Pan Y."/>
            <person name="Xia L."/>
            <person name="Li J."/>
            <person name="Zhao F."/>
            <person name="Cao W."/>
        </authorList>
    </citation>
    <scope>NUCLEOTIDE SEQUENCE</scope>
    <source>
        <strain evidence="1">Dsil-2018</strain>
    </source>
</reference>
<dbReference type="EMBL" id="CM023472">
    <property type="protein sequence ID" value="KAH7959369.1"/>
    <property type="molecule type" value="Genomic_DNA"/>
</dbReference>
<protein>
    <submittedName>
        <fullName evidence="1">Uncharacterized protein</fullName>
    </submittedName>
</protein>
<proteinExistence type="predicted"/>
<dbReference type="Proteomes" id="UP000821865">
    <property type="component" value="Chromosome 3"/>
</dbReference>
<keyword evidence="2" id="KW-1185">Reference proteome</keyword>
<evidence type="ECO:0000313" key="1">
    <source>
        <dbReference type="EMBL" id="KAH7959369.1"/>
    </source>
</evidence>
<evidence type="ECO:0000313" key="2">
    <source>
        <dbReference type="Proteomes" id="UP000821865"/>
    </source>
</evidence>
<comment type="caution">
    <text evidence="1">The sequence shown here is derived from an EMBL/GenBank/DDBJ whole genome shotgun (WGS) entry which is preliminary data.</text>
</comment>
<name>A0ACB8D538_DERSI</name>
<organism evidence="1 2">
    <name type="scientific">Dermacentor silvarum</name>
    <name type="common">Tick</name>
    <dbReference type="NCBI Taxonomy" id="543639"/>
    <lineage>
        <taxon>Eukaryota</taxon>
        <taxon>Metazoa</taxon>
        <taxon>Ecdysozoa</taxon>
        <taxon>Arthropoda</taxon>
        <taxon>Chelicerata</taxon>
        <taxon>Arachnida</taxon>
        <taxon>Acari</taxon>
        <taxon>Parasitiformes</taxon>
        <taxon>Ixodida</taxon>
        <taxon>Ixodoidea</taxon>
        <taxon>Ixodidae</taxon>
        <taxon>Rhipicephalinae</taxon>
        <taxon>Dermacentor</taxon>
    </lineage>
</organism>